<dbReference type="EMBL" id="LT629804">
    <property type="protein sequence ID" value="SDU78538.1"/>
    <property type="molecule type" value="Genomic_DNA"/>
</dbReference>
<proteinExistence type="predicted"/>
<gene>
    <name evidence="1" type="ORF">SAMN04489737_0513</name>
</gene>
<evidence type="ECO:0000313" key="1">
    <source>
        <dbReference type="EMBL" id="SDU78538.1"/>
    </source>
</evidence>
<keyword evidence="2" id="KW-1185">Reference proteome</keyword>
<dbReference type="AlphaFoldDB" id="A0A1H2LD37"/>
<dbReference type="GeneID" id="65344260"/>
<dbReference type="RefSeq" id="WP_091279537.1">
    <property type="nucleotide sequence ID" value="NZ_JABAPL010000009.1"/>
</dbReference>
<dbReference type="STRING" id="131112.SAMN04489737_0513"/>
<sequence>MSVDIAPLHLRDVVLSARFRRITRRHLFRADSYRQVLEVQLSIGDHVIVFQENDFSADMISLLLTEPGKVIFGNDPFLCGVDYPGSAVAEIARAYHVDVRNLVVITKQQVLATIYQDEIPALHRWLDNVFS</sequence>
<accession>A0A1H2LD37</accession>
<name>A0A1H2LD37_9ACTO</name>
<dbReference type="Proteomes" id="UP000214355">
    <property type="component" value="Chromosome I"/>
</dbReference>
<protein>
    <submittedName>
        <fullName evidence="1">Uncharacterized protein</fullName>
    </submittedName>
</protein>
<evidence type="ECO:0000313" key="2">
    <source>
        <dbReference type="Proteomes" id="UP000214355"/>
    </source>
</evidence>
<dbReference type="OrthoDB" id="2417941at2"/>
<reference evidence="2" key="1">
    <citation type="submission" date="2016-10" db="EMBL/GenBank/DDBJ databases">
        <authorList>
            <person name="Varghese N."/>
            <person name="Submissions S."/>
        </authorList>
    </citation>
    <scope>NUCLEOTIDE SEQUENCE [LARGE SCALE GENOMIC DNA]</scope>
    <source>
        <strain evidence="2">DSM 10002</strain>
    </source>
</reference>
<organism evidence="1 2">
    <name type="scientific">Arcanobacterium phocae</name>
    <dbReference type="NCBI Taxonomy" id="131112"/>
    <lineage>
        <taxon>Bacteria</taxon>
        <taxon>Bacillati</taxon>
        <taxon>Actinomycetota</taxon>
        <taxon>Actinomycetes</taxon>
        <taxon>Actinomycetales</taxon>
        <taxon>Actinomycetaceae</taxon>
        <taxon>Arcanobacterium</taxon>
    </lineage>
</organism>